<proteinExistence type="predicted"/>
<sequence length="85" mass="9340">MADLNTYAHNNAVSTTLGGFSNPFAKIGNFFSSFGKMVLQATQVQVSARIEKMEALNAKTDAELAEMGIQREAIAYHVFKDLQHC</sequence>
<dbReference type="Proteomes" id="UP000027734">
    <property type="component" value="Unassembled WGS sequence"/>
</dbReference>
<dbReference type="AlphaFoldDB" id="A0A073IKG7"/>
<evidence type="ECO:0008006" key="3">
    <source>
        <dbReference type="Google" id="ProtNLM"/>
    </source>
</evidence>
<protein>
    <recommendedName>
        <fullName evidence="3">DUF1127 domain-containing protein</fullName>
    </recommendedName>
</protein>
<dbReference type="eggNOG" id="ENOG5032ID8">
    <property type="taxonomic scope" value="Bacteria"/>
</dbReference>
<evidence type="ECO:0000313" key="1">
    <source>
        <dbReference type="EMBL" id="KEJ90025.1"/>
    </source>
</evidence>
<organism evidence="1 2">
    <name type="scientific">Sulfitobacter donghicola DSW-25 = KCTC 12864 = JCM 14565</name>
    <dbReference type="NCBI Taxonomy" id="1300350"/>
    <lineage>
        <taxon>Bacteria</taxon>
        <taxon>Pseudomonadati</taxon>
        <taxon>Pseudomonadota</taxon>
        <taxon>Alphaproteobacteria</taxon>
        <taxon>Rhodobacterales</taxon>
        <taxon>Roseobacteraceae</taxon>
        <taxon>Sulfitobacter</taxon>
    </lineage>
</organism>
<dbReference type="STRING" id="1300350.Z948_547"/>
<keyword evidence="2" id="KW-1185">Reference proteome</keyword>
<reference evidence="1 2" key="1">
    <citation type="submission" date="2014-01" db="EMBL/GenBank/DDBJ databases">
        <title>Sulfitobacter donghicola JCM 14565 Genome Sequencing.</title>
        <authorList>
            <person name="Lai Q."/>
            <person name="Hong Z."/>
        </authorList>
    </citation>
    <scope>NUCLEOTIDE SEQUENCE [LARGE SCALE GENOMIC DNA]</scope>
    <source>
        <strain evidence="1 2">JCM 14565</strain>
    </source>
</reference>
<evidence type="ECO:0000313" key="2">
    <source>
        <dbReference type="Proteomes" id="UP000027734"/>
    </source>
</evidence>
<comment type="caution">
    <text evidence="1">The sequence shown here is derived from an EMBL/GenBank/DDBJ whole genome shotgun (WGS) entry which is preliminary data.</text>
</comment>
<dbReference type="OrthoDB" id="7867799at2"/>
<dbReference type="RefSeq" id="WP_025058027.1">
    <property type="nucleotide sequence ID" value="NZ_JAMC01000002.1"/>
</dbReference>
<gene>
    <name evidence="1" type="ORF">DSW25_07375</name>
</gene>
<accession>A0A073IKG7</accession>
<dbReference type="EMBL" id="JAMC01000002">
    <property type="protein sequence ID" value="KEJ90025.1"/>
    <property type="molecule type" value="Genomic_DNA"/>
</dbReference>
<name>A0A073IKG7_9RHOB</name>